<dbReference type="RefSeq" id="WP_132520032.1">
    <property type="nucleotide sequence ID" value="NZ_SMKP01000319.1"/>
</dbReference>
<evidence type="ECO:0000313" key="3">
    <source>
        <dbReference type="Proteomes" id="UP000294543"/>
    </source>
</evidence>
<dbReference type="Proteomes" id="UP000294543">
    <property type="component" value="Unassembled WGS sequence"/>
</dbReference>
<sequence length="113" mass="12834">MTDARQWAALARMWLAATSPQAARAMQEREHEVARRRREWRPDENWRGKRADAEAEQQIDQTRWATEPETAAGPSEAQIEAAREALARATSLARARARAREERQERQGRGGGG</sequence>
<dbReference type="AlphaFoldDB" id="A0A4R4VJ69"/>
<feature type="region of interest" description="Disordered" evidence="1">
    <location>
        <begin position="23"/>
        <end position="113"/>
    </location>
</feature>
<organism evidence="2 3">
    <name type="scientific">Nonomuraea diastatica</name>
    <dbReference type="NCBI Taxonomy" id="1848329"/>
    <lineage>
        <taxon>Bacteria</taxon>
        <taxon>Bacillati</taxon>
        <taxon>Actinomycetota</taxon>
        <taxon>Actinomycetes</taxon>
        <taxon>Streptosporangiales</taxon>
        <taxon>Streptosporangiaceae</taxon>
        <taxon>Nonomuraea</taxon>
    </lineage>
</organism>
<gene>
    <name evidence="2" type="ORF">E1294_50495</name>
</gene>
<name>A0A4R4VJ69_9ACTN</name>
<evidence type="ECO:0000256" key="1">
    <source>
        <dbReference type="SAM" id="MobiDB-lite"/>
    </source>
</evidence>
<proteinExistence type="predicted"/>
<evidence type="ECO:0000313" key="2">
    <source>
        <dbReference type="EMBL" id="TDD03847.1"/>
    </source>
</evidence>
<feature type="compositionally biased region" description="Basic and acidic residues" evidence="1">
    <location>
        <begin position="40"/>
        <end position="53"/>
    </location>
</feature>
<dbReference type="EMBL" id="SMKP01000319">
    <property type="protein sequence ID" value="TDD03847.1"/>
    <property type="molecule type" value="Genomic_DNA"/>
</dbReference>
<keyword evidence="3" id="KW-1185">Reference proteome</keyword>
<reference evidence="2 3" key="1">
    <citation type="submission" date="2019-03" db="EMBL/GenBank/DDBJ databases">
        <title>Draft genome sequences of novel Actinobacteria.</title>
        <authorList>
            <person name="Sahin N."/>
            <person name="Ay H."/>
            <person name="Saygin H."/>
        </authorList>
    </citation>
    <scope>NUCLEOTIDE SEQUENCE [LARGE SCALE GENOMIC DNA]</scope>
    <source>
        <strain evidence="2 3">KC712</strain>
    </source>
</reference>
<protein>
    <submittedName>
        <fullName evidence="2">Uncharacterized protein</fullName>
    </submittedName>
</protein>
<accession>A0A4R4VJ69</accession>
<feature type="compositionally biased region" description="Basic and acidic residues" evidence="1">
    <location>
        <begin position="98"/>
        <end position="113"/>
    </location>
</feature>
<comment type="caution">
    <text evidence="2">The sequence shown here is derived from an EMBL/GenBank/DDBJ whole genome shotgun (WGS) entry which is preliminary data.</text>
</comment>